<dbReference type="RefSeq" id="WP_187764444.1">
    <property type="nucleotide sequence ID" value="NZ_CP061038.1"/>
</dbReference>
<dbReference type="SMART" id="SM00363">
    <property type="entry name" value="S4"/>
    <property type="match status" value="1"/>
</dbReference>
<dbReference type="GO" id="GO:0003723">
    <property type="term" value="F:RNA binding"/>
    <property type="evidence" value="ECO:0007669"/>
    <property type="project" value="UniProtKB-KW"/>
</dbReference>
<proteinExistence type="predicted"/>
<evidence type="ECO:0000259" key="2">
    <source>
        <dbReference type="SMART" id="SM00363"/>
    </source>
</evidence>
<dbReference type="KEGG" id="spap:H3Z74_20520"/>
<dbReference type="Gene3D" id="3.10.290.10">
    <property type="entry name" value="RNA-binding S4 domain"/>
    <property type="match status" value="1"/>
</dbReference>
<protein>
    <submittedName>
        <fullName evidence="3">RNA-binding S4 domain-containing protein</fullName>
    </submittedName>
</protein>
<gene>
    <name evidence="3" type="ORF">H3Z74_20520</name>
</gene>
<dbReference type="EMBL" id="CP061038">
    <property type="protein sequence ID" value="QNQ12146.1"/>
    <property type="molecule type" value="Genomic_DNA"/>
</dbReference>
<accession>A0A7H0LR43</accession>
<keyword evidence="1" id="KW-0694">RNA-binding</keyword>
<keyword evidence="4" id="KW-1185">Reference proteome</keyword>
<evidence type="ECO:0000313" key="4">
    <source>
        <dbReference type="Proteomes" id="UP000516148"/>
    </source>
</evidence>
<evidence type="ECO:0000313" key="3">
    <source>
        <dbReference type="EMBL" id="QNQ12146.1"/>
    </source>
</evidence>
<name>A0A7H0LR43_9SPHN</name>
<dbReference type="InterPro" id="IPR036986">
    <property type="entry name" value="S4_RNA-bd_sf"/>
</dbReference>
<evidence type="ECO:0000256" key="1">
    <source>
        <dbReference type="PROSITE-ProRule" id="PRU00182"/>
    </source>
</evidence>
<dbReference type="Pfam" id="PF01479">
    <property type="entry name" value="S4"/>
    <property type="match status" value="1"/>
</dbReference>
<dbReference type="Proteomes" id="UP000516148">
    <property type="component" value="Chromosome"/>
</dbReference>
<dbReference type="PROSITE" id="PS50889">
    <property type="entry name" value="S4"/>
    <property type="match status" value="1"/>
</dbReference>
<sequence length="109" mass="11933">MRLDRFLWFARLAKSRSAAQAIAASSRLRIDGRPIDRAHVPVRIGNVLTFLGHGGVRVIRVEALPPRRGPAPEARACYTELIESSFANAPEAYFADAESENVSQQAASD</sequence>
<reference evidence="3 4" key="1">
    <citation type="submission" date="2020-09" db="EMBL/GenBank/DDBJ databases">
        <title>Sphingomonas sp., a new species isolated from pork steak.</title>
        <authorList>
            <person name="Heidler von Heilborn D."/>
        </authorList>
    </citation>
    <scope>NUCLEOTIDE SEQUENCE [LARGE SCALE GENOMIC DNA]</scope>
    <source>
        <strain evidence="4">S8-3T</strain>
    </source>
</reference>
<organism evidence="3 4">
    <name type="scientific">Sphingomonas alpina</name>
    <dbReference type="NCBI Taxonomy" id="653931"/>
    <lineage>
        <taxon>Bacteria</taxon>
        <taxon>Pseudomonadati</taxon>
        <taxon>Pseudomonadota</taxon>
        <taxon>Alphaproteobacteria</taxon>
        <taxon>Sphingomonadales</taxon>
        <taxon>Sphingomonadaceae</taxon>
        <taxon>Sphingomonas</taxon>
    </lineage>
</organism>
<dbReference type="InterPro" id="IPR002942">
    <property type="entry name" value="S4_RNA-bd"/>
</dbReference>
<dbReference type="AlphaFoldDB" id="A0A7H0LR43"/>
<feature type="domain" description="RNA-binding S4" evidence="2">
    <location>
        <begin position="1"/>
        <end position="64"/>
    </location>
</feature>
<dbReference type="SUPFAM" id="SSF55174">
    <property type="entry name" value="Alpha-L RNA-binding motif"/>
    <property type="match status" value="1"/>
</dbReference>